<accession>A0A814FAT2</accession>
<protein>
    <submittedName>
        <fullName evidence="2">Uncharacterized protein</fullName>
    </submittedName>
</protein>
<organism evidence="2 3">
    <name type="scientific">Adineta ricciae</name>
    <name type="common">Rotifer</name>
    <dbReference type="NCBI Taxonomy" id="249248"/>
    <lineage>
        <taxon>Eukaryota</taxon>
        <taxon>Metazoa</taxon>
        <taxon>Spiralia</taxon>
        <taxon>Gnathifera</taxon>
        <taxon>Rotifera</taxon>
        <taxon>Eurotatoria</taxon>
        <taxon>Bdelloidea</taxon>
        <taxon>Adinetida</taxon>
        <taxon>Adinetidae</taxon>
        <taxon>Adineta</taxon>
    </lineage>
</organism>
<dbReference type="Proteomes" id="UP000663828">
    <property type="component" value="Unassembled WGS sequence"/>
</dbReference>
<name>A0A814FAT2_ADIRI</name>
<evidence type="ECO:0000313" key="3">
    <source>
        <dbReference type="Proteomes" id="UP000663828"/>
    </source>
</evidence>
<reference evidence="2" key="1">
    <citation type="submission" date="2021-02" db="EMBL/GenBank/DDBJ databases">
        <authorList>
            <person name="Nowell W R."/>
        </authorList>
    </citation>
    <scope>NUCLEOTIDE SEQUENCE</scope>
</reference>
<keyword evidence="3" id="KW-1185">Reference proteome</keyword>
<proteinExistence type="predicted"/>
<comment type="caution">
    <text evidence="2">The sequence shown here is derived from an EMBL/GenBank/DDBJ whole genome shotgun (WGS) entry which is preliminary data.</text>
</comment>
<sequence length="434" mass="49655">MSECDNLQIGKEFLASQNWPFTLCNPSYDRCYCNKCYLPTYKDVYNVAGQSYIIPRGWTRFGIRADEPFAKHHDVWKTWANCYHGTSIERAKSIVEHRQLLLPRDITLDGKTLEIRAGHIPEECYLFTTPTIKYAALSCYTETYTFTSAKTNKRYKIKVVLQCKQKQDSFVVQGETVGARRRQVTICPHVPNDQIEWKTKQRSAVMPYGLLLQILPDVGKTNPPAPPAQTQVQAPPPAPSEEPTGKGKTREITCPNCSQVHVLDDSNFKDGNFITWACKACKTVFKQFNCPHCSGVNIWKDSDYKEGRVYNCSHKNCRKKFQQINCPHCTGTILWSDVDYKQGKLFTCPYENCKKTFQQVNCPHCHGSNTWNNGTYKEGRINTCAYSNCKKTFQQVNCPHCARSIVWKDTNYTLGTPAVCPYEDCKKTFTINPQ</sequence>
<evidence type="ECO:0000313" key="2">
    <source>
        <dbReference type="EMBL" id="CAF0982558.1"/>
    </source>
</evidence>
<dbReference type="AlphaFoldDB" id="A0A814FAT2"/>
<evidence type="ECO:0000256" key="1">
    <source>
        <dbReference type="SAM" id="MobiDB-lite"/>
    </source>
</evidence>
<feature type="region of interest" description="Disordered" evidence="1">
    <location>
        <begin position="221"/>
        <end position="250"/>
    </location>
</feature>
<gene>
    <name evidence="2" type="ORF">XAT740_LOCUS12261</name>
</gene>
<dbReference type="EMBL" id="CAJNOR010000690">
    <property type="protein sequence ID" value="CAF0982558.1"/>
    <property type="molecule type" value="Genomic_DNA"/>
</dbReference>